<dbReference type="Pfam" id="PF00224">
    <property type="entry name" value="PK"/>
    <property type="match status" value="1"/>
</dbReference>
<dbReference type="GO" id="GO:0030955">
    <property type="term" value="F:potassium ion binding"/>
    <property type="evidence" value="ECO:0007669"/>
    <property type="project" value="InterPro"/>
</dbReference>
<keyword evidence="9 14" id="KW-0418">Kinase</keyword>
<dbReference type="RefSeq" id="WP_302927704.1">
    <property type="nucleotide sequence ID" value="NZ_JAJEPW010000003.1"/>
</dbReference>
<evidence type="ECO:0000256" key="6">
    <source>
        <dbReference type="ARBA" id="ARBA00022679"/>
    </source>
</evidence>
<proteinExistence type="inferred from homology"/>
<evidence type="ECO:0000256" key="13">
    <source>
        <dbReference type="ARBA" id="ARBA00023317"/>
    </source>
</evidence>
<organism evidence="16 17">
    <name type="scientific">Brotocaccenecus cirricatena</name>
    <dbReference type="NCBI Taxonomy" id="3064195"/>
    <lineage>
        <taxon>Bacteria</taxon>
        <taxon>Bacillati</taxon>
        <taxon>Bacillota</taxon>
        <taxon>Clostridia</taxon>
        <taxon>Eubacteriales</taxon>
        <taxon>Oscillospiraceae</taxon>
        <taxon>Brotocaccenecus</taxon>
    </lineage>
</organism>
<comment type="pathway">
    <text evidence="2 14">Carbohydrate degradation; glycolysis; pyruvate from D-glyceraldehyde 3-phosphate: step 5/5.</text>
</comment>
<evidence type="ECO:0000256" key="9">
    <source>
        <dbReference type="ARBA" id="ARBA00022777"/>
    </source>
</evidence>
<dbReference type="Proteomes" id="UP001199319">
    <property type="component" value="Unassembled WGS sequence"/>
</dbReference>
<dbReference type="SUPFAM" id="SSF51621">
    <property type="entry name" value="Phosphoenolpyruvate/pyruvate domain"/>
    <property type="match status" value="1"/>
</dbReference>
<comment type="similarity">
    <text evidence="3 14">Belongs to the pyruvate kinase family.</text>
</comment>
<dbReference type="AlphaFoldDB" id="A0AAE3DBP3"/>
<comment type="cofactor">
    <cofactor evidence="1">
        <name>K(+)</name>
        <dbReference type="ChEBI" id="CHEBI:29103"/>
    </cofactor>
</comment>
<dbReference type="PANTHER" id="PTHR11817">
    <property type="entry name" value="PYRUVATE KINASE"/>
    <property type="match status" value="1"/>
</dbReference>
<dbReference type="GO" id="GO:0016301">
    <property type="term" value="F:kinase activity"/>
    <property type="evidence" value="ECO:0007669"/>
    <property type="project" value="UniProtKB-KW"/>
</dbReference>
<keyword evidence="17" id="KW-1185">Reference proteome</keyword>
<accession>A0AAE3DBP3</accession>
<dbReference type="GO" id="GO:0004743">
    <property type="term" value="F:pyruvate kinase activity"/>
    <property type="evidence" value="ECO:0007669"/>
    <property type="project" value="UniProtKB-EC"/>
</dbReference>
<dbReference type="EMBL" id="JAJEPW010000003">
    <property type="protein sequence ID" value="MCC2128298.1"/>
    <property type="molecule type" value="Genomic_DNA"/>
</dbReference>
<comment type="catalytic activity">
    <reaction evidence="14">
        <text>pyruvate + ATP = phosphoenolpyruvate + ADP + H(+)</text>
        <dbReference type="Rhea" id="RHEA:18157"/>
        <dbReference type="ChEBI" id="CHEBI:15361"/>
        <dbReference type="ChEBI" id="CHEBI:15378"/>
        <dbReference type="ChEBI" id="CHEBI:30616"/>
        <dbReference type="ChEBI" id="CHEBI:58702"/>
        <dbReference type="ChEBI" id="CHEBI:456216"/>
        <dbReference type="EC" id="2.7.1.40"/>
    </reaction>
</comment>
<evidence type="ECO:0000256" key="8">
    <source>
        <dbReference type="ARBA" id="ARBA00022741"/>
    </source>
</evidence>
<keyword evidence="12 14" id="KW-0324">Glycolysis</keyword>
<dbReference type="GO" id="GO:0000287">
    <property type="term" value="F:magnesium ion binding"/>
    <property type="evidence" value="ECO:0007669"/>
    <property type="project" value="InterPro"/>
</dbReference>
<reference evidence="16" key="1">
    <citation type="submission" date="2021-10" db="EMBL/GenBank/DDBJ databases">
        <title>Anaerobic single-cell dispensing facilitates the cultivation of human gut bacteria.</title>
        <authorList>
            <person name="Afrizal A."/>
        </authorList>
    </citation>
    <scope>NUCLEOTIDE SEQUENCE</scope>
    <source>
        <strain evidence="16">CLA-AA-H272</strain>
    </source>
</reference>
<evidence type="ECO:0000313" key="17">
    <source>
        <dbReference type="Proteomes" id="UP001199319"/>
    </source>
</evidence>
<dbReference type="InterPro" id="IPR001697">
    <property type="entry name" value="Pyr_Knase"/>
</dbReference>
<evidence type="ECO:0000256" key="7">
    <source>
        <dbReference type="ARBA" id="ARBA00022723"/>
    </source>
</evidence>
<dbReference type="InterPro" id="IPR015793">
    <property type="entry name" value="Pyrv_Knase_brl"/>
</dbReference>
<evidence type="ECO:0000256" key="12">
    <source>
        <dbReference type="ARBA" id="ARBA00023152"/>
    </source>
</evidence>
<keyword evidence="11 14" id="KW-0460">Magnesium</keyword>
<evidence type="ECO:0000256" key="11">
    <source>
        <dbReference type="ARBA" id="ARBA00022842"/>
    </source>
</evidence>
<name>A0AAE3DBP3_9FIRM</name>
<dbReference type="SUPFAM" id="SSF50800">
    <property type="entry name" value="PK beta-barrel domain-like"/>
    <property type="match status" value="1"/>
</dbReference>
<dbReference type="InterPro" id="IPR011037">
    <property type="entry name" value="Pyrv_Knase-like_insert_dom_sf"/>
</dbReference>
<dbReference type="InterPro" id="IPR040442">
    <property type="entry name" value="Pyrv_kinase-like_dom_sf"/>
</dbReference>
<keyword evidence="6 14" id="KW-0808">Transferase</keyword>
<evidence type="ECO:0000313" key="16">
    <source>
        <dbReference type="EMBL" id="MCC2128298.1"/>
    </source>
</evidence>
<keyword evidence="7" id="KW-0479">Metal-binding</keyword>
<evidence type="ECO:0000259" key="15">
    <source>
        <dbReference type="Pfam" id="PF00224"/>
    </source>
</evidence>
<dbReference type="Gene3D" id="2.40.33.10">
    <property type="entry name" value="PK beta-barrel domain-like"/>
    <property type="match status" value="1"/>
</dbReference>
<keyword evidence="10" id="KW-0067">ATP-binding</keyword>
<evidence type="ECO:0000256" key="4">
    <source>
        <dbReference type="ARBA" id="ARBA00012142"/>
    </source>
</evidence>
<evidence type="ECO:0000256" key="10">
    <source>
        <dbReference type="ARBA" id="ARBA00022840"/>
    </source>
</evidence>
<evidence type="ECO:0000256" key="14">
    <source>
        <dbReference type="RuleBase" id="RU000504"/>
    </source>
</evidence>
<feature type="domain" description="Pyruvate kinase barrel" evidence="15">
    <location>
        <begin position="4"/>
        <end position="310"/>
    </location>
</feature>
<dbReference type="Gene3D" id="3.20.20.60">
    <property type="entry name" value="Phosphoenolpyruvate-binding domains"/>
    <property type="match status" value="1"/>
</dbReference>
<sequence length="321" mass="34520">MKTYATLGPACCRADLLTELLDMGLTGFRLNLSHTTLAACRPWTEAVQQAREASGRPAELIVDMRGPELRMGPLSRPVTLTAGETVTLGPGGLPVEPDILAAVAPGQEILLDDGLMALRAETCGRAVTCTVTRGGVLESRKSITLPGVELCRPALTAQDLLDLDAAAGQGVTAVMQPFVRSRHELEEVRAALARRGLEHLTIFAKVEDRRGWQSLPQWMDACDVVTVARGDLGSNLGLLHLPAAQKDIAARCRRAGKPFLVVTQLLHTMTEHPTPTRAEVLDVYNAVLDGASALMLTGETARGRYPAQAVRWLLDIARQAE</sequence>
<dbReference type="EC" id="2.7.1.40" evidence="4 14"/>
<evidence type="ECO:0000256" key="2">
    <source>
        <dbReference type="ARBA" id="ARBA00004997"/>
    </source>
</evidence>
<dbReference type="InterPro" id="IPR015806">
    <property type="entry name" value="Pyrv_Knase_insert_dom_sf"/>
</dbReference>
<keyword evidence="13 16" id="KW-0670">Pyruvate</keyword>
<evidence type="ECO:0000256" key="5">
    <source>
        <dbReference type="ARBA" id="ARBA00018587"/>
    </source>
</evidence>
<dbReference type="InterPro" id="IPR015813">
    <property type="entry name" value="Pyrv/PenolPyrv_kinase-like_dom"/>
</dbReference>
<dbReference type="PRINTS" id="PR01050">
    <property type="entry name" value="PYRUVTKNASE"/>
</dbReference>
<protein>
    <recommendedName>
        <fullName evidence="5 14">Pyruvate kinase</fullName>
        <ecNumber evidence="4 14">2.7.1.40</ecNumber>
    </recommendedName>
</protein>
<evidence type="ECO:0000256" key="3">
    <source>
        <dbReference type="ARBA" id="ARBA00008663"/>
    </source>
</evidence>
<gene>
    <name evidence="16" type="ORF">LKD37_01975</name>
</gene>
<evidence type="ECO:0000256" key="1">
    <source>
        <dbReference type="ARBA" id="ARBA00001958"/>
    </source>
</evidence>
<keyword evidence="8" id="KW-0547">Nucleotide-binding</keyword>
<comment type="caution">
    <text evidence="16">The sequence shown here is derived from an EMBL/GenBank/DDBJ whole genome shotgun (WGS) entry which is preliminary data.</text>
</comment>
<dbReference type="GO" id="GO:0005524">
    <property type="term" value="F:ATP binding"/>
    <property type="evidence" value="ECO:0007669"/>
    <property type="project" value="UniProtKB-KW"/>
</dbReference>